<keyword evidence="1" id="KW-0472">Membrane</keyword>
<dbReference type="Gene3D" id="3.10.350.10">
    <property type="entry name" value="LysM domain"/>
    <property type="match status" value="1"/>
</dbReference>
<dbReference type="STRING" id="1802758.A3A96_00420"/>
<evidence type="ECO:0000256" key="1">
    <source>
        <dbReference type="SAM" id="Phobius"/>
    </source>
</evidence>
<proteinExistence type="predicted"/>
<evidence type="ECO:0000313" key="2">
    <source>
        <dbReference type="EMBL" id="OHB01890.1"/>
    </source>
</evidence>
<evidence type="ECO:0008006" key="4">
    <source>
        <dbReference type="Google" id="ProtNLM"/>
    </source>
</evidence>
<dbReference type="AlphaFoldDB" id="A0A1G2TZ37"/>
<keyword evidence="1" id="KW-1133">Transmembrane helix</keyword>
<evidence type="ECO:0000313" key="3">
    <source>
        <dbReference type="Proteomes" id="UP000177707"/>
    </source>
</evidence>
<comment type="caution">
    <text evidence="2">The sequence shown here is derived from an EMBL/GenBank/DDBJ whole genome shotgun (WGS) entry which is preliminary data.</text>
</comment>
<protein>
    <recommendedName>
        <fullName evidence="4">LysM domain-containing protein</fullName>
    </recommendedName>
</protein>
<accession>A0A1G2TZ37</accession>
<keyword evidence="1" id="KW-0812">Transmembrane</keyword>
<dbReference type="Proteomes" id="UP000177707">
    <property type="component" value="Unassembled WGS sequence"/>
</dbReference>
<feature type="transmembrane region" description="Helical" evidence="1">
    <location>
        <begin position="112"/>
        <end position="131"/>
    </location>
</feature>
<dbReference type="EMBL" id="MHWB01000009">
    <property type="protein sequence ID" value="OHB01890.1"/>
    <property type="molecule type" value="Genomic_DNA"/>
</dbReference>
<dbReference type="CDD" id="cd00118">
    <property type="entry name" value="LysM"/>
    <property type="match status" value="1"/>
</dbReference>
<name>A0A1G2TZ37_9BACT</name>
<organism evidence="2 3">
    <name type="scientific">Candidatus Zambryskibacteria bacterium RIFCSPLOWO2_01_FULL_39_39</name>
    <dbReference type="NCBI Taxonomy" id="1802758"/>
    <lineage>
        <taxon>Bacteria</taxon>
        <taxon>Candidatus Zambryskiibacteriota</taxon>
    </lineage>
</organism>
<dbReference type="InterPro" id="IPR018392">
    <property type="entry name" value="LysM"/>
</dbReference>
<sequence>MITLVLLLGCFGNLVAQEDTYVVQKGDNLWNLAGAHLDDAKLWEQIYKDNPFLQEPGRRFQKEGIVYVMVRPGEKLYGLEKIGITATMTPIEQLRLPQPEAKIYHVATTPAWVWWPLALAIALIIAAWLIYRMLTRDPVNSRPAMVPGGVTEATATTAIQRVAARTAGYTQEQSLGQNVYQQFTIIRRTAGRIWGNMTVRYADGRSVPRRLNSDRAYQAEVRFSDGHTETLYMLQGCGNDLRYGGISRYLPGPEFRFEADPAPVAVPAQPVPEPAPAPVAPVPAPVAEAPAPVSGEFVRTKDTPTTLQPDGVITFEFKRSNNGQPNMVRLQGIEAEEFTFSVGPDGTTLRYREVEEEQSVGASK</sequence>
<reference evidence="2 3" key="1">
    <citation type="journal article" date="2016" name="Nat. Commun.">
        <title>Thousands of microbial genomes shed light on interconnected biogeochemical processes in an aquifer system.</title>
        <authorList>
            <person name="Anantharaman K."/>
            <person name="Brown C.T."/>
            <person name="Hug L.A."/>
            <person name="Sharon I."/>
            <person name="Castelle C.J."/>
            <person name="Probst A.J."/>
            <person name="Thomas B.C."/>
            <person name="Singh A."/>
            <person name="Wilkins M.J."/>
            <person name="Karaoz U."/>
            <person name="Brodie E.L."/>
            <person name="Williams K.H."/>
            <person name="Hubbard S.S."/>
            <person name="Banfield J.F."/>
        </authorList>
    </citation>
    <scope>NUCLEOTIDE SEQUENCE [LARGE SCALE GENOMIC DNA]</scope>
</reference>
<dbReference type="InterPro" id="IPR036779">
    <property type="entry name" value="LysM_dom_sf"/>
</dbReference>
<gene>
    <name evidence="2" type="ORF">A3A96_00420</name>
</gene>